<dbReference type="EC" id="2.3.1.1" evidence="9"/>
<dbReference type="GO" id="GO:0005737">
    <property type="term" value="C:cytoplasm"/>
    <property type="evidence" value="ECO:0007669"/>
    <property type="project" value="UniProtKB-SubCell"/>
</dbReference>
<feature type="binding site" evidence="9">
    <location>
        <position position="151"/>
    </location>
    <ligand>
        <name>substrate</name>
    </ligand>
</feature>
<keyword evidence="4 9" id="KW-0028">Amino-acid biosynthesis</keyword>
<accession>A0A6N6VW87</accession>
<dbReference type="InterPro" id="IPR016117">
    <property type="entry name" value="ArgJ-like_dom_sf"/>
</dbReference>
<comment type="catalytic activity">
    <reaction evidence="8 9">
        <text>N(2)-acetyl-L-ornithine + L-glutamate = N-acetyl-L-glutamate + L-ornithine</text>
        <dbReference type="Rhea" id="RHEA:15349"/>
        <dbReference type="ChEBI" id="CHEBI:29985"/>
        <dbReference type="ChEBI" id="CHEBI:44337"/>
        <dbReference type="ChEBI" id="CHEBI:46911"/>
        <dbReference type="ChEBI" id="CHEBI:57805"/>
        <dbReference type="EC" id="2.3.1.35"/>
    </reaction>
</comment>
<evidence type="ECO:0000256" key="1">
    <source>
        <dbReference type="ARBA" id="ARBA00006774"/>
    </source>
</evidence>
<comment type="similarity">
    <text evidence="1 9">Belongs to the ArgJ family.</text>
</comment>
<dbReference type="InterPro" id="IPR042195">
    <property type="entry name" value="ArgJ_beta_C"/>
</dbReference>
<dbReference type="FunFam" id="3.60.70.12:FF:000001">
    <property type="entry name" value="Arginine biosynthesis bifunctional protein ArgJ, chloroplastic"/>
    <property type="match status" value="1"/>
</dbReference>
<feature type="binding site" evidence="9">
    <location>
        <position position="275"/>
    </location>
    <ligand>
        <name>substrate</name>
    </ligand>
</feature>
<evidence type="ECO:0000256" key="8">
    <source>
        <dbReference type="ARBA" id="ARBA00049439"/>
    </source>
</evidence>
<reference evidence="10 11" key="1">
    <citation type="submission" date="2019-10" db="EMBL/GenBank/DDBJ databases">
        <title>New species of Slilvanegrellaceae.</title>
        <authorList>
            <person name="Pitt A."/>
            <person name="Hahn M.W."/>
        </authorList>
    </citation>
    <scope>NUCLEOTIDE SEQUENCE [LARGE SCALE GENOMIC DNA]</scope>
    <source>
        <strain evidence="10 11">SP-Ram-0.45-NSY-1</strain>
    </source>
</reference>
<feature type="chain" id="PRO_5027186230" description="Arginine biosynthesis bifunctional protein ArgJ beta chain" evidence="9">
    <location>
        <begin position="188"/>
        <end position="402"/>
    </location>
</feature>
<feature type="site" description="Cleavage; by autolysis" evidence="9">
    <location>
        <begin position="187"/>
        <end position="188"/>
    </location>
</feature>
<dbReference type="GO" id="GO:0004042">
    <property type="term" value="F:L-glutamate N-acetyltransferase activity"/>
    <property type="evidence" value="ECO:0007669"/>
    <property type="project" value="UniProtKB-UniRule"/>
</dbReference>
<dbReference type="OrthoDB" id="9804242at2"/>
<feature type="site" description="Involved in the stabilization of negative charge on the oxyanion by the formation of the oxyanion hole" evidence="9">
    <location>
        <position position="116"/>
    </location>
</feature>
<dbReference type="AlphaFoldDB" id="A0A6N6VW87"/>
<dbReference type="GO" id="GO:0006526">
    <property type="term" value="P:L-arginine biosynthetic process"/>
    <property type="evidence" value="ECO:0007669"/>
    <property type="project" value="UniProtKB-UniRule"/>
</dbReference>
<dbReference type="EMBL" id="WFLM01000001">
    <property type="protein sequence ID" value="KAB8040890.1"/>
    <property type="molecule type" value="Genomic_DNA"/>
</dbReference>
<keyword evidence="3 9" id="KW-0055">Arginine biosynthesis</keyword>
<dbReference type="GO" id="GO:0006592">
    <property type="term" value="P:ornithine biosynthetic process"/>
    <property type="evidence" value="ECO:0007669"/>
    <property type="project" value="TreeGrafter"/>
</dbReference>
<dbReference type="InterPro" id="IPR002813">
    <property type="entry name" value="Arg_biosynth_ArgJ"/>
</dbReference>
<feature type="binding site" evidence="9">
    <location>
        <position position="188"/>
    </location>
    <ligand>
        <name>substrate</name>
    </ligand>
</feature>
<comment type="pathway">
    <text evidence="9">Amino-acid biosynthesis; L-arginine biosynthesis; N(2)-acetyl-L-ornithine from L-glutamate: step 1/4.</text>
</comment>
<keyword evidence="6 9" id="KW-0068">Autocatalytic cleavage</keyword>
<organism evidence="10 11">
    <name type="scientific">Silvanigrella paludirubra</name>
    <dbReference type="NCBI Taxonomy" id="2499159"/>
    <lineage>
        <taxon>Bacteria</taxon>
        <taxon>Pseudomonadati</taxon>
        <taxon>Bdellovibrionota</taxon>
        <taxon>Oligoflexia</taxon>
        <taxon>Silvanigrellales</taxon>
        <taxon>Silvanigrellaceae</taxon>
        <taxon>Silvanigrella</taxon>
    </lineage>
</organism>
<protein>
    <recommendedName>
        <fullName evidence="9">Arginine biosynthesis bifunctional protein ArgJ</fullName>
    </recommendedName>
    <domain>
        <recommendedName>
            <fullName evidence="9">Glutamate N-acetyltransferase</fullName>
            <ecNumber evidence="9">2.3.1.35</ecNumber>
        </recommendedName>
        <alternativeName>
            <fullName evidence="9">Ornithine acetyltransferase</fullName>
            <shortName evidence="9">OATase</shortName>
        </alternativeName>
        <alternativeName>
            <fullName evidence="9">Ornithine transacetylase</fullName>
        </alternativeName>
    </domain>
    <domain>
        <recommendedName>
            <fullName evidence="9">Amino-acid acetyltransferase</fullName>
            <ecNumber evidence="9">2.3.1.1</ecNumber>
        </recommendedName>
        <alternativeName>
            <fullName evidence="9">N-acetylglutamate synthase</fullName>
            <shortName evidence="9">AGSase</shortName>
        </alternativeName>
    </domain>
    <component>
        <recommendedName>
            <fullName evidence="9">Arginine biosynthesis bifunctional protein ArgJ alpha chain</fullName>
        </recommendedName>
    </component>
    <component>
        <recommendedName>
            <fullName evidence="9">Arginine biosynthesis bifunctional protein ArgJ beta chain</fullName>
        </recommendedName>
    </component>
</protein>
<evidence type="ECO:0000256" key="3">
    <source>
        <dbReference type="ARBA" id="ARBA00022571"/>
    </source>
</evidence>
<evidence type="ECO:0000313" key="10">
    <source>
        <dbReference type="EMBL" id="KAB8040890.1"/>
    </source>
</evidence>
<dbReference type="UniPathway" id="UPA00068">
    <property type="reaction ID" value="UER00106"/>
</dbReference>
<feature type="binding site" evidence="9">
    <location>
        <position position="397"/>
    </location>
    <ligand>
        <name>substrate</name>
    </ligand>
</feature>
<dbReference type="FunFam" id="3.10.20.340:FF:000001">
    <property type="entry name" value="Arginine biosynthesis bifunctional protein ArgJ, chloroplastic"/>
    <property type="match status" value="1"/>
</dbReference>
<dbReference type="GO" id="GO:0004358">
    <property type="term" value="F:L-glutamate N-acetyltransferase activity, acting on acetyl-L-ornithine as donor"/>
    <property type="evidence" value="ECO:0007669"/>
    <property type="project" value="UniProtKB-UniRule"/>
</dbReference>
<name>A0A6N6VW87_9BACT</name>
<keyword evidence="5 9" id="KW-0808">Transferase</keyword>
<feature type="site" description="Involved in the stabilization of negative charge on the oxyanion by the formation of the oxyanion hole" evidence="9">
    <location>
        <position position="115"/>
    </location>
</feature>
<comment type="caution">
    <text evidence="10">The sequence shown here is derived from an EMBL/GenBank/DDBJ whole genome shotgun (WGS) entry which is preliminary data.</text>
</comment>
<comment type="function">
    <text evidence="9">Catalyzes two activities which are involved in the cyclic version of arginine biosynthesis: the synthesis of N-acetylglutamate from glutamate and acetyl-CoA as the acetyl donor, and of ornithine by transacetylation between N(2)-acetylornithine and glutamate.</text>
</comment>
<feature type="active site" description="Nucleophile" evidence="9">
    <location>
        <position position="188"/>
    </location>
</feature>
<dbReference type="PANTHER" id="PTHR23100:SF0">
    <property type="entry name" value="ARGININE BIOSYNTHESIS BIFUNCTIONAL PROTEIN ARGJ, MITOCHONDRIAL"/>
    <property type="match status" value="1"/>
</dbReference>
<dbReference type="SUPFAM" id="SSF56266">
    <property type="entry name" value="DmpA/ArgJ-like"/>
    <property type="match status" value="1"/>
</dbReference>
<comment type="catalytic activity">
    <reaction evidence="9">
        <text>L-glutamate + acetyl-CoA = N-acetyl-L-glutamate + CoA + H(+)</text>
        <dbReference type="Rhea" id="RHEA:24292"/>
        <dbReference type="ChEBI" id="CHEBI:15378"/>
        <dbReference type="ChEBI" id="CHEBI:29985"/>
        <dbReference type="ChEBI" id="CHEBI:44337"/>
        <dbReference type="ChEBI" id="CHEBI:57287"/>
        <dbReference type="ChEBI" id="CHEBI:57288"/>
        <dbReference type="EC" id="2.3.1.1"/>
    </reaction>
</comment>
<dbReference type="RefSeq" id="WP_153418412.1">
    <property type="nucleotide sequence ID" value="NZ_WFLM01000001.1"/>
</dbReference>
<feature type="binding site" evidence="9">
    <location>
        <position position="177"/>
    </location>
    <ligand>
        <name>substrate</name>
    </ligand>
</feature>
<evidence type="ECO:0000256" key="9">
    <source>
        <dbReference type="HAMAP-Rule" id="MF_01106"/>
    </source>
</evidence>
<comment type="subcellular location">
    <subcellularLocation>
        <location evidence="9">Cytoplasm</location>
    </subcellularLocation>
</comment>
<sequence>MYNIIDGGVCAPQGFLANGVYAGVRKNPNKLDLGLIYSDFPCVSAGVFTLNKAKAAPVIVSQDKSKKGNIQAIIINSGNANSCTGELGILHAHQMANKTAFKLKIDPLNVAVASTGVIGVTLPIDKILSGIDQITHKLTKNSQAASQAIMTTDTYSKSIAINLKICGKNITIGGMAKGSGMIHPNMATMLGFITTDISISQEILQYTLQKVNEDTFNMITVDGETSTNDMVLLLANGLANNPEINSIKDPDWKIFYQGLKYVCQFLSIEIAKDGEGATKLIEVKVTNAKNKEQAKIAARTICGSPLIKSAVHGEDANWGRIVNALGYSGIDLDLNKLSVSLEKLNLFLEGTAIQFDEIEAKNLLKNKTVNIYVNLGLGDGEAVAWGCDLTNEYVNINASYRT</sequence>
<comment type="subunit">
    <text evidence="2 9">Heterotetramer of two alpha and two beta chains.</text>
</comment>
<dbReference type="PANTHER" id="PTHR23100">
    <property type="entry name" value="ARGININE BIOSYNTHESIS BIFUNCTIONAL PROTEIN ARGJ"/>
    <property type="match status" value="1"/>
</dbReference>
<evidence type="ECO:0000313" key="11">
    <source>
        <dbReference type="Proteomes" id="UP000437748"/>
    </source>
</evidence>
<feature type="chain" id="PRO_5027186231" description="Arginine biosynthesis bifunctional protein ArgJ alpha chain" evidence="9">
    <location>
        <begin position="1"/>
        <end position="187"/>
    </location>
</feature>
<dbReference type="Pfam" id="PF01960">
    <property type="entry name" value="ArgJ"/>
    <property type="match status" value="1"/>
</dbReference>
<dbReference type="CDD" id="cd02152">
    <property type="entry name" value="OAT"/>
    <property type="match status" value="1"/>
</dbReference>
<dbReference type="Gene3D" id="3.60.70.12">
    <property type="entry name" value="L-amino peptidase D-ALA esterase/amidase"/>
    <property type="match status" value="1"/>
</dbReference>
<dbReference type="HAMAP" id="MF_01106">
    <property type="entry name" value="ArgJ"/>
    <property type="match status" value="1"/>
</dbReference>
<dbReference type="NCBIfam" id="NF003802">
    <property type="entry name" value="PRK05388.1"/>
    <property type="match status" value="1"/>
</dbReference>
<keyword evidence="7 9" id="KW-0012">Acyltransferase</keyword>
<keyword evidence="9" id="KW-0963">Cytoplasm</keyword>
<keyword evidence="11" id="KW-1185">Reference proteome</keyword>
<feature type="binding site" evidence="9">
    <location>
        <position position="402"/>
    </location>
    <ligand>
        <name>substrate</name>
    </ligand>
</feature>
<evidence type="ECO:0000256" key="7">
    <source>
        <dbReference type="ARBA" id="ARBA00023315"/>
    </source>
</evidence>
<gene>
    <name evidence="9 10" type="primary">argJ</name>
    <name evidence="10" type="ORF">GCL60_02880</name>
</gene>
<proteinExistence type="inferred from homology"/>
<comment type="pathway">
    <text evidence="9">Amino-acid biosynthesis; L-arginine biosynthesis; L-ornithine and N-acetyl-L-glutamate from L-glutamate and N(2)-acetyl-L-ornithine (cyclic): step 1/1.</text>
</comment>
<dbReference type="Proteomes" id="UP000437748">
    <property type="component" value="Unassembled WGS sequence"/>
</dbReference>
<evidence type="ECO:0000256" key="6">
    <source>
        <dbReference type="ARBA" id="ARBA00022813"/>
    </source>
</evidence>
<dbReference type="EC" id="2.3.1.35" evidence="9"/>
<dbReference type="NCBIfam" id="TIGR00120">
    <property type="entry name" value="ArgJ"/>
    <property type="match status" value="1"/>
</dbReference>
<dbReference type="Gene3D" id="3.10.20.340">
    <property type="entry name" value="ArgJ beta chain, C-terminal domain"/>
    <property type="match status" value="1"/>
</dbReference>
<evidence type="ECO:0000256" key="2">
    <source>
        <dbReference type="ARBA" id="ARBA00011475"/>
    </source>
</evidence>
<evidence type="ECO:0000256" key="4">
    <source>
        <dbReference type="ARBA" id="ARBA00022605"/>
    </source>
</evidence>
<keyword evidence="9" id="KW-0511">Multifunctional enzyme</keyword>
<evidence type="ECO:0000256" key="5">
    <source>
        <dbReference type="ARBA" id="ARBA00022679"/>
    </source>
</evidence>